<dbReference type="Proteomes" id="UP001518680">
    <property type="component" value="Unassembled WGS sequence"/>
</dbReference>
<name>A0ABS1Y3B8_9CORY</name>
<gene>
    <name evidence="1" type="ORF">GWO63_000840</name>
</gene>
<dbReference type="RefSeq" id="WP_183129427.1">
    <property type="nucleotide sequence ID" value="NZ_CP068292.1"/>
</dbReference>
<reference evidence="1 2" key="1">
    <citation type="submission" date="2021-01" db="EMBL/GenBank/DDBJ databases">
        <title>Complete genome sequences of Corynebacterium macginleyi strains isolated from infectious keratitis.</title>
        <authorList>
            <person name="Sagerfors S."/>
            <person name="Poehlein A."/>
            <person name="Soderquist B."/>
            <person name="Bruggemann H."/>
        </authorList>
    </citation>
    <scope>NUCLEOTIDE SEQUENCE [LARGE SCALE GENOMIC DNA]</scope>
    <source>
        <strain evidence="1 2">12T220</strain>
    </source>
</reference>
<organism evidence="1 2">
    <name type="scientific">Corynebacterium macginleyi</name>
    <dbReference type="NCBI Taxonomy" id="38290"/>
    <lineage>
        <taxon>Bacteria</taxon>
        <taxon>Bacillati</taxon>
        <taxon>Actinomycetota</taxon>
        <taxon>Actinomycetes</taxon>
        <taxon>Mycobacteriales</taxon>
        <taxon>Corynebacteriaceae</taxon>
        <taxon>Corynebacterium</taxon>
    </lineage>
</organism>
<protein>
    <recommendedName>
        <fullName evidence="3">Transposase</fullName>
    </recommendedName>
</protein>
<sequence length="51" mass="5898">MPGKNFDQDAKDRIVRLVEDRIVAENMSIHSAYQAVPPKFGVSWHTARQWT</sequence>
<comment type="caution">
    <text evidence="1">The sequence shown here is derived from an EMBL/GenBank/DDBJ whole genome shotgun (WGS) entry which is preliminary data.</text>
</comment>
<evidence type="ECO:0000313" key="1">
    <source>
        <dbReference type="EMBL" id="MBM0242886.1"/>
    </source>
</evidence>
<evidence type="ECO:0000313" key="2">
    <source>
        <dbReference type="Proteomes" id="UP001518680"/>
    </source>
</evidence>
<keyword evidence="2" id="KW-1185">Reference proteome</keyword>
<dbReference type="EMBL" id="JAACBX020000001">
    <property type="protein sequence ID" value="MBM0242886.1"/>
    <property type="molecule type" value="Genomic_DNA"/>
</dbReference>
<accession>A0ABS1Y3B8</accession>
<dbReference type="InterPro" id="IPR036388">
    <property type="entry name" value="WH-like_DNA-bd_sf"/>
</dbReference>
<proteinExistence type="predicted"/>
<evidence type="ECO:0008006" key="3">
    <source>
        <dbReference type="Google" id="ProtNLM"/>
    </source>
</evidence>
<dbReference type="Gene3D" id="1.10.10.10">
    <property type="entry name" value="Winged helix-like DNA-binding domain superfamily/Winged helix DNA-binding domain"/>
    <property type="match status" value="1"/>
</dbReference>